<protein>
    <submittedName>
        <fullName evidence="1">Uncharacterized protein</fullName>
    </submittedName>
</protein>
<evidence type="ECO:0000313" key="1">
    <source>
        <dbReference type="EMBL" id="PSB24226.1"/>
    </source>
</evidence>
<comment type="caution">
    <text evidence="1">The sequence shown here is derived from an EMBL/GenBank/DDBJ whole genome shotgun (WGS) entry which is preliminary data.</text>
</comment>
<reference evidence="1 2" key="2">
    <citation type="submission" date="2018-03" db="EMBL/GenBank/DDBJ databases">
        <title>The ancient ancestry and fast evolution of plastids.</title>
        <authorList>
            <person name="Moore K.R."/>
            <person name="Magnabosco C."/>
            <person name="Momper L."/>
            <person name="Gold D.A."/>
            <person name="Bosak T."/>
            <person name="Fournier G.P."/>
        </authorList>
    </citation>
    <scope>NUCLEOTIDE SEQUENCE [LARGE SCALE GENOMIC DNA]</scope>
    <source>
        <strain evidence="1 2">ULC18</strain>
    </source>
</reference>
<dbReference type="Proteomes" id="UP000239576">
    <property type="component" value="Unassembled WGS sequence"/>
</dbReference>
<evidence type="ECO:0000313" key="2">
    <source>
        <dbReference type="Proteomes" id="UP000239576"/>
    </source>
</evidence>
<name>A0A2T1DUN6_9CYAN</name>
<accession>A0A2T1DUN6</accession>
<dbReference type="EMBL" id="PVWK01000150">
    <property type="protein sequence ID" value="PSB24226.1"/>
    <property type="molecule type" value="Genomic_DNA"/>
</dbReference>
<sequence length="120" mass="13207">MLSLANLKVEHKNYESQSAKLYHSNPRCSIASKGLYAGVTGYLYAGVTGQSYTRELQAKQLLYAGVTGGIYTPELQVNDCKLRQSMIKNWLVQKFDAGVTGQSYTRELQAKGFLYAGVTG</sequence>
<reference evidence="2" key="1">
    <citation type="submission" date="2018-02" db="EMBL/GenBank/DDBJ databases">
        <authorList>
            <person name="Moore K."/>
            <person name="Momper L."/>
        </authorList>
    </citation>
    <scope>NUCLEOTIDE SEQUENCE [LARGE SCALE GENOMIC DNA]</scope>
    <source>
        <strain evidence="2">ULC18</strain>
    </source>
</reference>
<dbReference type="AlphaFoldDB" id="A0A2T1DUN6"/>
<keyword evidence="2" id="KW-1185">Reference proteome</keyword>
<proteinExistence type="predicted"/>
<organism evidence="1 2">
    <name type="scientific">Stenomitos frigidus ULC18</name>
    <dbReference type="NCBI Taxonomy" id="2107698"/>
    <lineage>
        <taxon>Bacteria</taxon>
        <taxon>Bacillati</taxon>
        <taxon>Cyanobacteriota</taxon>
        <taxon>Cyanophyceae</taxon>
        <taxon>Leptolyngbyales</taxon>
        <taxon>Leptolyngbyaceae</taxon>
        <taxon>Stenomitos</taxon>
    </lineage>
</organism>
<gene>
    <name evidence="1" type="ORF">C7B82_27885</name>
</gene>